<sequence>MSLRVIRRTAIVLVLTLIGQLLIELAAPIAPVAMAAEQRYTVYTSKDGFVRRSNPSSPVPDYSSMPYGGEAAKTGYLQVKESNTTSPREAYLQFDLSDYPEQISSATLYFHANNGENNTATVETSVYGIHASAGNDWEESTLTWNNKPDKGGGSIGTVTIPGGTNKGWVSLDVTSFIQERQADDKIATFAVAGGNALIRIESSTTYLNDSNGKPAKPYMVIQGTPALKSVELTADKTSLGLHQTANLSVKGTMDTNSPADLSRATLHYSSDNPAIAFSDPSIGTATAAGEGTANVKVEVTLDGVTRTAVRTLTVDGTPPAEVAEIQDGIDNGEFTLTWTDPSDEDLENVSVYNGDQLLGTVPKGEQSLIIAGLTNGQTYSLTIRTMDSAGNESSGVVHSIEYEQPNVLMEVAATASQPAVRTGRTVTVTVSGVMSDGTTADLDGAAILYESSSNRLVFADSSSHVAEAMFAGPAYVTARVTLDGVTRQSAPVLVRVLSEVGDEFDRLRNKYAAKFTGYDPDDPYDLSDPYISSYIQSQDELAKGYWNALNKTAYGWDDLTSTTATAQLSTLTSRLRTMSRQWASYGSVYYQNESLLHDIIETWNTFYDTRYNETMAKFGNWFDLQVHVPNNFHDSISAIYEAVPFSEHPDLVEKMHRAIDHFVPSIGLTGANRVYLSKVMILRGIIGKDGDKIQEGSGGLSAVFRYVQDGDGFYEDGSFIQHSYFPYAGGYGKALLHDLSETLWLVSGSQWDNDDPQKANIFEWFADTFEPNMFNGHLIDAVNGREVSRTSVYSGNSVLGGLLLQLELDGNPNAQQQKSAIEYHLEQGNAALFMASSPIWYIQKAKQLMNDAAIPPYAEPQGNYLFHNQDNVVHRGVNWLYSIGMHS</sequence>
<dbReference type="InterPro" id="IPR055372">
    <property type="entry name" value="CBM96"/>
</dbReference>
<dbReference type="InterPro" id="IPR038970">
    <property type="entry name" value="Lyase_8"/>
</dbReference>
<dbReference type="Gene3D" id="1.50.10.100">
    <property type="entry name" value="Chondroitin AC/alginate lyase"/>
    <property type="match status" value="1"/>
</dbReference>
<dbReference type="SUPFAM" id="SSF49265">
    <property type="entry name" value="Fibronectin type III"/>
    <property type="match status" value="1"/>
</dbReference>
<feature type="active site" evidence="4">
    <location>
        <position position="731"/>
    </location>
</feature>
<keyword evidence="2" id="KW-0964">Secreted</keyword>
<evidence type="ECO:0000256" key="1">
    <source>
        <dbReference type="ARBA" id="ARBA00004613"/>
    </source>
</evidence>
<evidence type="ECO:0000313" key="8">
    <source>
        <dbReference type="Proteomes" id="UP000632125"/>
    </source>
</evidence>
<evidence type="ECO:0000313" key="7">
    <source>
        <dbReference type="EMBL" id="MBD2866964.1"/>
    </source>
</evidence>
<dbReference type="Gene3D" id="2.60.40.10">
    <property type="entry name" value="Immunoglobulins"/>
    <property type="match status" value="1"/>
</dbReference>
<protein>
    <submittedName>
        <fullName evidence="7">DNRLRE domain-containing protein</fullName>
    </submittedName>
</protein>
<comment type="subcellular location">
    <subcellularLocation>
        <location evidence="1">Secreted</location>
    </subcellularLocation>
</comment>
<dbReference type="InterPro" id="IPR012970">
    <property type="entry name" value="Lyase_8_alpha_N"/>
</dbReference>
<dbReference type="RefSeq" id="WP_190857150.1">
    <property type="nucleotide sequence ID" value="NZ_JACXIY010000001.1"/>
</dbReference>
<evidence type="ECO:0000259" key="5">
    <source>
        <dbReference type="Pfam" id="PF08124"/>
    </source>
</evidence>
<dbReference type="GO" id="GO:0005576">
    <property type="term" value="C:extracellular region"/>
    <property type="evidence" value="ECO:0007669"/>
    <property type="project" value="UniProtKB-SubCell"/>
</dbReference>
<comment type="caution">
    <text evidence="7">The sequence shown here is derived from an EMBL/GenBank/DDBJ whole genome shotgun (WGS) entry which is preliminary data.</text>
</comment>
<reference evidence="7" key="1">
    <citation type="submission" date="2020-09" db="EMBL/GenBank/DDBJ databases">
        <title>A novel bacterium of genus Paenibacillus, isolated from South China Sea.</title>
        <authorList>
            <person name="Huang H."/>
            <person name="Mo K."/>
            <person name="Hu Y."/>
        </authorList>
    </citation>
    <scope>NUCLEOTIDE SEQUENCE</scope>
    <source>
        <strain evidence="7">IB182493</strain>
    </source>
</reference>
<dbReference type="PANTHER" id="PTHR38481:SF1">
    <property type="entry name" value="HYALURONATE LYASE"/>
    <property type="match status" value="1"/>
</dbReference>
<keyword evidence="3" id="KW-0732">Signal</keyword>
<dbReference type="GO" id="GO:0016829">
    <property type="term" value="F:lyase activity"/>
    <property type="evidence" value="ECO:0007669"/>
    <property type="project" value="InterPro"/>
</dbReference>
<evidence type="ECO:0000256" key="2">
    <source>
        <dbReference type="ARBA" id="ARBA00022525"/>
    </source>
</evidence>
<dbReference type="InterPro" id="IPR036116">
    <property type="entry name" value="FN3_sf"/>
</dbReference>
<dbReference type="AlphaFoldDB" id="A0A927CGC1"/>
<dbReference type="PANTHER" id="PTHR38481">
    <property type="entry name" value="HYALURONATE LYASE"/>
    <property type="match status" value="1"/>
</dbReference>
<evidence type="ECO:0000256" key="4">
    <source>
        <dbReference type="PIRSR" id="PIRSR638970-1"/>
    </source>
</evidence>
<dbReference type="SUPFAM" id="SSF48230">
    <property type="entry name" value="Chondroitin AC/alginate lyase"/>
    <property type="match status" value="1"/>
</dbReference>
<feature type="active site" evidence="4">
    <location>
        <position position="785"/>
    </location>
</feature>
<dbReference type="Pfam" id="PF24517">
    <property type="entry name" value="CBM96"/>
    <property type="match status" value="1"/>
</dbReference>
<dbReference type="InterPro" id="IPR008929">
    <property type="entry name" value="Chondroitin_lyas"/>
</dbReference>
<dbReference type="NCBIfam" id="NF033679">
    <property type="entry name" value="DNRLRE_dom"/>
    <property type="match status" value="1"/>
</dbReference>
<gene>
    <name evidence="7" type="ORF">IDH41_00130</name>
</gene>
<feature type="active site" evidence="4">
    <location>
        <position position="722"/>
    </location>
</feature>
<evidence type="ECO:0000256" key="3">
    <source>
        <dbReference type="ARBA" id="ARBA00022729"/>
    </source>
</evidence>
<dbReference type="Proteomes" id="UP000632125">
    <property type="component" value="Unassembled WGS sequence"/>
</dbReference>
<dbReference type="EMBL" id="JACXIY010000001">
    <property type="protein sequence ID" value="MBD2866964.1"/>
    <property type="molecule type" value="Genomic_DNA"/>
</dbReference>
<dbReference type="InterPro" id="IPR013783">
    <property type="entry name" value="Ig-like_fold"/>
</dbReference>
<dbReference type="Pfam" id="PF08124">
    <property type="entry name" value="Lyase_8_N"/>
    <property type="match status" value="1"/>
</dbReference>
<accession>A0A927CGC1</accession>
<dbReference type="Gene3D" id="2.60.40.1080">
    <property type="match status" value="2"/>
</dbReference>
<keyword evidence="8" id="KW-1185">Reference proteome</keyword>
<name>A0A927CGC1_9BACL</name>
<feature type="domain" description="Carbohydrate-binding module family 96" evidence="6">
    <location>
        <begin position="63"/>
        <end position="222"/>
    </location>
</feature>
<proteinExistence type="predicted"/>
<feature type="domain" description="Polysaccharide lyase 8 N-terminal alpha-helical" evidence="5">
    <location>
        <begin position="524"/>
        <end position="793"/>
    </location>
</feature>
<evidence type="ECO:0000259" key="6">
    <source>
        <dbReference type="Pfam" id="PF24517"/>
    </source>
</evidence>
<organism evidence="7 8">
    <name type="scientific">Paenibacillus arenilitoris</name>
    <dbReference type="NCBI Taxonomy" id="2772299"/>
    <lineage>
        <taxon>Bacteria</taxon>
        <taxon>Bacillati</taxon>
        <taxon>Bacillota</taxon>
        <taxon>Bacilli</taxon>
        <taxon>Bacillales</taxon>
        <taxon>Paenibacillaceae</taxon>
        <taxon>Paenibacillus</taxon>
    </lineage>
</organism>